<evidence type="ECO:0000313" key="2">
    <source>
        <dbReference type="Proteomes" id="UP001278571"/>
    </source>
</evidence>
<sequence>MFAQRYFAPRMFAPRYFDEAVQQFFSVLFQDASGVSVPPLAETWYNVDVAFGGSAGSPAATYQTTLSCPGATIDTAYQAQATHIVPLPAGAVPVNMGWSPNGRTVYLRGASPYELAQAFWRIQFPA</sequence>
<gene>
    <name evidence="1" type="ORF">R2363_00650</name>
</gene>
<keyword evidence="2" id="KW-1185">Reference proteome</keyword>
<accession>A0ABU4JYY8</accession>
<reference evidence="1 2" key="1">
    <citation type="submission" date="2023-10" db="EMBL/GenBank/DDBJ databases">
        <authorList>
            <person name="Wang X.X."/>
        </authorList>
    </citation>
    <scope>NUCLEOTIDE SEQUENCE [LARGE SCALE GENOMIC DNA]</scope>
    <source>
        <strain evidence="1 2">NBRC 12816</strain>
    </source>
</reference>
<protein>
    <submittedName>
        <fullName evidence="1">Uncharacterized protein</fullName>
    </submittedName>
</protein>
<name>A0ABU4JYY8_9ACTN</name>
<dbReference type="EMBL" id="JAWJZF010000128">
    <property type="protein sequence ID" value="MDX2290703.1"/>
    <property type="molecule type" value="Genomic_DNA"/>
</dbReference>
<comment type="caution">
    <text evidence="1">The sequence shown here is derived from an EMBL/GenBank/DDBJ whole genome shotgun (WGS) entry which is preliminary data.</text>
</comment>
<dbReference type="Proteomes" id="UP001278571">
    <property type="component" value="Unassembled WGS sequence"/>
</dbReference>
<dbReference type="RefSeq" id="WP_319007311.1">
    <property type="nucleotide sequence ID" value="NZ_JAWJZF010000128.1"/>
</dbReference>
<organism evidence="1 2">
    <name type="scientific">Streptomyces roseolus</name>
    <dbReference type="NCBI Taxonomy" id="67358"/>
    <lineage>
        <taxon>Bacteria</taxon>
        <taxon>Bacillati</taxon>
        <taxon>Actinomycetota</taxon>
        <taxon>Actinomycetes</taxon>
        <taxon>Kitasatosporales</taxon>
        <taxon>Streptomycetaceae</taxon>
        <taxon>Streptomyces</taxon>
    </lineage>
</organism>
<feature type="non-terminal residue" evidence="1">
    <location>
        <position position="126"/>
    </location>
</feature>
<evidence type="ECO:0000313" key="1">
    <source>
        <dbReference type="EMBL" id="MDX2290703.1"/>
    </source>
</evidence>
<proteinExistence type="predicted"/>